<feature type="transmembrane region" description="Helical" evidence="1">
    <location>
        <begin position="6"/>
        <end position="30"/>
    </location>
</feature>
<dbReference type="RefSeq" id="WP_127789390.1">
    <property type="nucleotide sequence ID" value="NZ_SACL01000008.1"/>
</dbReference>
<keyword evidence="1" id="KW-1133">Transmembrane helix</keyword>
<accession>A0A437M2Y4</accession>
<comment type="caution">
    <text evidence="2">The sequence shown here is derived from an EMBL/GenBank/DDBJ whole genome shotgun (WGS) entry which is preliminary data.</text>
</comment>
<sequence>MTPAEVPPNLIVSVVQAPMLMGLFWMLLGIRRELDRRIERGDLRQTDGLSRTREELAHFKLEVARTYVPLSLIRSLDQRVTEHLNRIEAKLEEATRR</sequence>
<keyword evidence="3" id="KW-1185">Reference proteome</keyword>
<protein>
    <submittedName>
        <fullName evidence="2">Uncharacterized protein</fullName>
    </submittedName>
</protein>
<dbReference type="AlphaFoldDB" id="A0A437M2Y4"/>
<keyword evidence="1" id="KW-0812">Transmembrane</keyword>
<dbReference type="OrthoDB" id="8449338at2"/>
<proteinExistence type="predicted"/>
<organism evidence="2 3">
    <name type="scientific">Rhodovarius crocodyli</name>
    <dbReference type="NCBI Taxonomy" id="1979269"/>
    <lineage>
        <taxon>Bacteria</taxon>
        <taxon>Pseudomonadati</taxon>
        <taxon>Pseudomonadota</taxon>
        <taxon>Alphaproteobacteria</taxon>
        <taxon>Acetobacterales</taxon>
        <taxon>Roseomonadaceae</taxon>
        <taxon>Rhodovarius</taxon>
    </lineage>
</organism>
<evidence type="ECO:0000313" key="2">
    <source>
        <dbReference type="EMBL" id="RVT92060.1"/>
    </source>
</evidence>
<name>A0A437M2Y4_9PROT</name>
<evidence type="ECO:0000313" key="3">
    <source>
        <dbReference type="Proteomes" id="UP000282957"/>
    </source>
</evidence>
<dbReference type="EMBL" id="SACL01000008">
    <property type="protein sequence ID" value="RVT92060.1"/>
    <property type="molecule type" value="Genomic_DNA"/>
</dbReference>
<reference evidence="2 3" key="1">
    <citation type="submission" date="2019-01" db="EMBL/GenBank/DDBJ databases">
        <authorList>
            <person name="Chen W.-M."/>
        </authorList>
    </citation>
    <scope>NUCLEOTIDE SEQUENCE [LARGE SCALE GENOMIC DNA]</scope>
    <source>
        <strain evidence="2 3">CCP-6</strain>
    </source>
</reference>
<evidence type="ECO:0000256" key="1">
    <source>
        <dbReference type="SAM" id="Phobius"/>
    </source>
</evidence>
<keyword evidence="1" id="KW-0472">Membrane</keyword>
<gene>
    <name evidence="2" type="ORF">EOD42_20235</name>
</gene>
<dbReference type="Proteomes" id="UP000282957">
    <property type="component" value="Unassembled WGS sequence"/>
</dbReference>